<dbReference type="Proteomes" id="UP000019460">
    <property type="component" value="Unassembled WGS sequence"/>
</dbReference>
<keyword evidence="2" id="KW-1185">Reference proteome</keyword>
<sequence length="96" mass="10242">MALVRTERAASELVGEYEVLVVEDDSMRPLDLIEDELLLAIPIVPRHAPGACLPPETTVEDGGLAAPADGVPETETGARHPFAVLAALRRESDTLN</sequence>
<name>W9VH50_9GAMM</name>
<evidence type="ECO:0000313" key="1">
    <source>
        <dbReference type="EMBL" id="EXJ15357.1"/>
    </source>
</evidence>
<dbReference type="STRING" id="1249627.D779_1453"/>
<organism evidence="1 2">
    <name type="scientific">Imhoffiella purpurea</name>
    <dbReference type="NCBI Taxonomy" id="1249627"/>
    <lineage>
        <taxon>Bacteria</taxon>
        <taxon>Pseudomonadati</taxon>
        <taxon>Pseudomonadota</taxon>
        <taxon>Gammaproteobacteria</taxon>
        <taxon>Chromatiales</taxon>
        <taxon>Chromatiaceae</taxon>
        <taxon>Imhoffiella</taxon>
    </lineage>
</organism>
<dbReference type="GO" id="GO:0005829">
    <property type="term" value="C:cytosol"/>
    <property type="evidence" value="ECO:0007669"/>
    <property type="project" value="TreeGrafter"/>
</dbReference>
<dbReference type="PANTHER" id="PTHR38099:SF1">
    <property type="entry name" value="LARGE RIBOSOMAL RNA SUBUNIT ACCUMULATION PROTEIN YCED"/>
    <property type="match status" value="1"/>
</dbReference>
<dbReference type="EMBL" id="AONC01000027">
    <property type="protein sequence ID" value="EXJ15357.1"/>
    <property type="molecule type" value="Genomic_DNA"/>
</dbReference>
<dbReference type="PANTHER" id="PTHR38099">
    <property type="entry name" value="LARGE RIBOSOMAL RNA SUBUNIT ACCUMULATION PROTEIN YCED"/>
    <property type="match status" value="1"/>
</dbReference>
<comment type="caution">
    <text evidence="1">The sequence shown here is derived from an EMBL/GenBank/DDBJ whole genome shotgun (WGS) entry which is preliminary data.</text>
</comment>
<dbReference type="AlphaFoldDB" id="W9VH50"/>
<reference evidence="1 2" key="1">
    <citation type="submission" date="2012-11" db="EMBL/GenBank/DDBJ databases">
        <title>Genome assembly of Thiorhodococcus sp. AK35.</title>
        <authorList>
            <person name="Nupur N."/>
            <person name="Khatri I."/>
            <person name="Subramanian S."/>
            <person name="Pinnaka A."/>
        </authorList>
    </citation>
    <scope>NUCLEOTIDE SEQUENCE [LARGE SCALE GENOMIC DNA]</scope>
    <source>
        <strain evidence="1 2">AK35</strain>
    </source>
</reference>
<gene>
    <name evidence="1" type="ORF">D779_1453</name>
</gene>
<protein>
    <recommendedName>
        <fullName evidence="3">Large ribosomal RNA subunit accumulation protein YceD</fullName>
    </recommendedName>
</protein>
<evidence type="ECO:0000313" key="2">
    <source>
        <dbReference type="Proteomes" id="UP000019460"/>
    </source>
</evidence>
<dbReference type="PATRIC" id="fig|1249627.3.peg.1902"/>
<dbReference type="InterPro" id="IPR039255">
    <property type="entry name" value="YceD_bac"/>
</dbReference>
<evidence type="ECO:0008006" key="3">
    <source>
        <dbReference type="Google" id="ProtNLM"/>
    </source>
</evidence>
<proteinExistence type="predicted"/>
<dbReference type="eggNOG" id="COG1399">
    <property type="taxonomic scope" value="Bacteria"/>
</dbReference>
<accession>W9VH50</accession>